<dbReference type="SUPFAM" id="SSF46689">
    <property type="entry name" value="Homeodomain-like"/>
    <property type="match status" value="1"/>
</dbReference>
<dbReference type="InterPro" id="IPR001647">
    <property type="entry name" value="HTH_TetR"/>
</dbReference>
<dbReference type="KEGG" id="serj:SGUI_2044"/>
<evidence type="ECO:0000256" key="4">
    <source>
        <dbReference type="PROSITE-ProRule" id="PRU00335"/>
    </source>
</evidence>
<keyword evidence="3" id="KW-0804">Transcription</keyword>
<evidence type="ECO:0000256" key="3">
    <source>
        <dbReference type="ARBA" id="ARBA00023163"/>
    </source>
</evidence>
<dbReference type="Proteomes" id="UP000092482">
    <property type="component" value="Chromosome"/>
</dbReference>
<dbReference type="PANTHER" id="PTHR30055:SF234">
    <property type="entry name" value="HTH-TYPE TRANSCRIPTIONAL REGULATOR BETI"/>
    <property type="match status" value="1"/>
</dbReference>
<dbReference type="InterPro" id="IPR009057">
    <property type="entry name" value="Homeodomain-like_sf"/>
</dbReference>
<evidence type="ECO:0000256" key="1">
    <source>
        <dbReference type="ARBA" id="ARBA00023015"/>
    </source>
</evidence>
<dbReference type="GO" id="GO:0000976">
    <property type="term" value="F:transcription cis-regulatory region binding"/>
    <property type="evidence" value="ECO:0007669"/>
    <property type="project" value="TreeGrafter"/>
</dbReference>
<dbReference type="PATRIC" id="fig|1758689.4.peg.2126"/>
<dbReference type="EMBL" id="CP014989">
    <property type="protein sequence ID" value="ANS79440.1"/>
    <property type="molecule type" value="Genomic_DNA"/>
</dbReference>
<keyword evidence="1" id="KW-0805">Transcription regulation</keyword>
<dbReference type="GO" id="GO:0003700">
    <property type="term" value="F:DNA-binding transcription factor activity"/>
    <property type="evidence" value="ECO:0007669"/>
    <property type="project" value="TreeGrafter"/>
</dbReference>
<dbReference type="PROSITE" id="PS50977">
    <property type="entry name" value="HTH_TETR_2"/>
    <property type="match status" value="1"/>
</dbReference>
<feature type="DNA-binding region" description="H-T-H motif" evidence="4">
    <location>
        <begin position="26"/>
        <end position="45"/>
    </location>
</feature>
<dbReference type="SUPFAM" id="SSF48498">
    <property type="entry name" value="Tetracyclin repressor-like, C-terminal domain"/>
    <property type="match status" value="1"/>
</dbReference>
<keyword evidence="2 4" id="KW-0238">DNA-binding</keyword>
<organism evidence="6 7">
    <name type="scientific">Serinicoccus hydrothermalis</name>
    <dbReference type="NCBI Taxonomy" id="1758689"/>
    <lineage>
        <taxon>Bacteria</taxon>
        <taxon>Bacillati</taxon>
        <taxon>Actinomycetota</taxon>
        <taxon>Actinomycetes</taxon>
        <taxon>Micrococcales</taxon>
        <taxon>Ornithinimicrobiaceae</taxon>
        <taxon>Serinicoccus</taxon>
    </lineage>
</organism>
<accession>A0A1B1NDB1</accession>
<dbReference type="OrthoDB" id="9816296at2"/>
<evidence type="ECO:0000256" key="2">
    <source>
        <dbReference type="ARBA" id="ARBA00023125"/>
    </source>
</evidence>
<evidence type="ECO:0000313" key="7">
    <source>
        <dbReference type="Proteomes" id="UP000092482"/>
    </source>
</evidence>
<dbReference type="RefSeq" id="WP_066639723.1">
    <property type="nucleotide sequence ID" value="NZ_CP014989.1"/>
</dbReference>
<feature type="domain" description="HTH tetR-type" evidence="5">
    <location>
        <begin position="3"/>
        <end position="63"/>
    </location>
</feature>
<sequence>MSQERRQEIVDAARRLVERSGIESISVRSVAREAGIGASTLRHYFPTQADLFDVLIEPALERMLPDLRIADRRVAPRRRLTECLMQYFPGDFMRTEFTSMWFSAYAAAVGPSATEHGTHTLERMSAVSRDRIESWLVQLESEGALLVDRGAAMLLLLTVLDGMCVQLITPGTIFAGEDVQPTLEQAVNAVVR</sequence>
<evidence type="ECO:0000313" key="6">
    <source>
        <dbReference type="EMBL" id="ANS79440.1"/>
    </source>
</evidence>
<evidence type="ECO:0000259" key="5">
    <source>
        <dbReference type="PROSITE" id="PS50977"/>
    </source>
</evidence>
<dbReference type="InterPro" id="IPR050109">
    <property type="entry name" value="HTH-type_TetR-like_transc_reg"/>
</dbReference>
<keyword evidence="7" id="KW-1185">Reference proteome</keyword>
<protein>
    <submittedName>
        <fullName evidence="6">Transcriptional regulator</fullName>
    </submittedName>
</protein>
<reference evidence="6 7" key="1">
    <citation type="submission" date="2016-03" db="EMBL/GenBank/DDBJ databases">
        <title>Shallow-sea hydrothermal system.</title>
        <authorList>
            <person name="Tang K."/>
        </authorList>
    </citation>
    <scope>NUCLEOTIDE SEQUENCE [LARGE SCALE GENOMIC DNA]</scope>
    <source>
        <strain evidence="6 7">JLT9</strain>
    </source>
</reference>
<proteinExistence type="predicted"/>
<dbReference type="Gene3D" id="1.10.357.10">
    <property type="entry name" value="Tetracycline Repressor, domain 2"/>
    <property type="match status" value="1"/>
</dbReference>
<dbReference type="Pfam" id="PF00440">
    <property type="entry name" value="TetR_N"/>
    <property type="match status" value="1"/>
</dbReference>
<dbReference type="PRINTS" id="PR00455">
    <property type="entry name" value="HTHTETR"/>
</dbReference>
<gene>
    <name evidence="6" type="ORF">SGUI_2044</name>
</gene>
<name>A0A1B1NDB1_9MICO</name>
<dbReference type="AlphaFoldDB" id="A0A1B1NDB1"/>
<dbReference type="InterPro" id="IPR036271">
    <property type="entry name" value="Tet_transcr_reg_TetR-rel_C_sf"/>
</dbReference>
<dbReference type="PANTHER" id="PTHR30055">
    <property type="entry name" value="HTH-TYPE TRANSCRIPTIONAL REGULATOR RUTR"/>
    <property type="match status" value="1"/>
</dbReference>